<dbReference type="Proteomes" id="UP000315454">
    <property type="component" value="Unassembled WGS sequence"/>
</dbReference>
<proteinExistence type="predicted"/>
<evidence type="ECO:0000313" key="1">
    <source>
        <dbReference type="EMBL" id="TGH19603.1"/>
    </source>
</evidence>
<dbReference type="AlphaFoldDB" id="A0A524RS05"/>
<dbReference type="Pfam" id="PF08747">
    <property type="entry name" value="BrxB"/>
    <property type="match status" value="1"/>
</dbReference>
<sequence length="181" mass="20667">MSRIDELADRYGDHIRVPWQEGLPAANRVVILVYDKEAERQLRGKIAEFERCTRAAGHGWVLCDLTTAFAIWMGGHRYRDAYFEVPEDIRLGLDRQFLQYVAAQIKEKLDQSSSNDVVALLGAGSLFGFLRLSDLIKEVERNIQGRLVLLFPGQKDGNNYRLLDARDGWNYMAVGITRHPT</sequence>
<organism evidence="1 2">
    <name type="scientific">Aphanocapsa feldmannii 277cI</name>
    <dbReference type="NCBI Taxonomy" id="2507554"/>
    <lineage>
        <taxon>Bacteria</taxon>
        <taxon>Bacillati</taxon>
        <taxon>Cyanobacteriota</taxon>
        <taxon>Cyanophyceae</taxon>
        <taxon>Oscillatoriophycideae</taxon>
        <taxon>Chroococcales</taxon>
        <taxon>Microcystaceae</taxon>
        <taxon>Aphanocapsa</taxon>
    </lineage>
</organism>
<accession>A0A524RS05</accession>
<gene>
    <name evidence="1" type="ORF">ERJ68_08215</name>
</gene>
<protein>
    <submittedName>
        <fullName evidence="1">DUF1788 domain-containing protein</fullName>
    </submittedName>
</protein>
<name>A0A524RS05_9CHRO</name>
<reference evidence="1 2" key="1">
    <citation type="journal article" date="2019" name="mSystems">
        <title>Life at home and on the roam: Genomic adaptions reflect the dual lifestyle of an intracellular, facultative symbiont.</title>
        <authorList>
            <person name="Burgsdorf I."/>
        </authorList>
    </citation>
    <scope>NUCLEOTIDE SEQUENCE [LARGE SCALE GENOMIC DNA]</scope>
    <source>
        <strain evidence="1">277cI</strain>
    </source>
</reference>
<dbReference type="InterPro" id="IPR014858">
    <property type="entry name" value="BrxB"/>
</dbReference>
<evidence type="ECO:0000313" key="2">
    <source>
        <dbReference type="Proteomes" id="UP000315454"/>
    </source>
</evidence>
<comment type="caution">
    <text evidence="1">The sequence shown here is derived from an EMBL/GenBank/DDBJ whole genome shotgun (WGS) entry which is preliminary data.</text>
</comment>
<dbReference type="EMBL" id="SRMN01000144">
    <property type="protein sequence ID" value="TGH19603.1"/>
    <property type="molecule type" value="Genomic_DNA"/>
</dbReference>